<protein>
    <submittedName>
        <fullName evidence="2">Uncharacterized protein</fullName>
    </submittedName>
</protein>
<name>A0A6G1LJR9_9PEZI</name>
<gene>
    <name evidence="2" type="ORF">EJ03DRAFT_171122</name>
</gene>
<dbReference type="AlphaFoldDB" id="A0A6G1LJR9"/>
<evidence type="ECO:0000313" key="3">
    <source>
        <dbReference type="Proteomes" id="UP000799436"/>
    </source>
</evidence>
<feature type="region of interest" description="Disordered" evidence="1">
    <location>
        <begin position="152"/>
        <end position="177"/>
    </location>
</feature>
<feature type="compositionally biased region" description="Polar residues" evidence="1">
    <location>
        <begin position="16"/>
        <end position="25"/>
    </location>
</feature>
<keyword evidence="3" id="KW-1185">Reference proteome</keyword>
<feature type="compositionally biased region" description="Low complexity" evidence="1">
    <location>
        <begin position="1"/>
        <end position="15"/>
    </location>
</feature>
<reference evidence="2" key="1">
    <citation type="journal article" date="2020" name="Stud. Mycol.">
        <title>101 Dothideomycetes genomes: a test case for predicting lifestyles and emergence of pathogens.</title>
        <authorList>
            <person name="Haridas S."/>
            <person name="Albert R."/>
            <person name="Binder M."/>
            <person name="Bloem J."/>
            <person name="Labutti K."/>
            <person name="Salamov A."/>
            <person name="Andreopoulos B."/>
            <person name="Baker S."/>
            <person name="Barry K."/>
            <person name="Bills G."/>
            <person name="Bluhm B."/>
            <person name="Cannon C."/>
            <person name="Castanera R."/>
            <person name="Culley D."/>
            <person name="Daum C."/>
            <person name="Ezra D."/>
            <person name="Gonzalez J."/>
            <person name="Henrissat B."/>
            <person name="Kuo A."/>
            <person name="Liang C."/>
            <person name="Lipzen A."/>
            <person name="Lutzoni F."/>
            <person name="Magnuson J."/>
            <person name="Mondo S."/>
            <person name="Nolan M."/>
            <person name="Ohm R."/>
            <person name="Pangilinan J."/>
            <person name="Park H.-J."/>
            <person name="Ramirez L."/>
            <person name="Alfaro M."/>
            <person name="Sun H."/>
            <person name="Tritt A."/>
            <person name="Yoshinaga Y."/>
            <person name="Zwiers L.-H."/>
            <person name="Turgeon B."/>
            <person name="Goodwin S."/>
            <person name="Spatafora J."/>
            <person name="Crous P."/>
            <person name="Grigoriev I."/>
        </authorList>
    </citation>
    <scope>NUCLEOTIDE SEQUENCE</scope>
    <source>
        <strain evidence="2">CBS 116005</strain>
    </source>
</reference>
<accession>A0A6G1LJR9</accession>
<feature type="region of interest" description="Disordered" evidence="1">
    <location>
        <begin position="1"/>
        <end position="28"/>
    </location>
</feature>
<sequence length="177" mass="19044">MRSLGSRCSCRLSPSEGSNTTSSAARSHDGCDAVGVVGSSNRPSAILWGGMEYRRWYQNTALVLSQADLNCPDELQCSRWSVSAAGKTSGTSVGAMVTTRAVDRWSLQRTVQHVTISVRAAGAALHEVSRAQLSRGTFEGYELAAGPVFRSRPLSHRDSAQSRRQKSHPTATVHVVQ</sequence>
<proteinExistence type="predicted"/>
<evidence type="ECO:0000313" key="2">
    <source>
        <dbReference type="EMBL" id="KAF2772812.1"/>
    </source>
</evidence>
<organism evidence="2 3">
    <name type="scientific">Teratosphaeria nubilosa</name>
    <dbReference type="NCBI Taxonomy" id="161662"/>
    <lineage>
        <taxon>Eukaryota</taxon>
        <taxon>Fungi</taxon>
        <taxon>Dikarya</taxon>
        <taxon>Ascomycota</taxon>
        <taxon>Pezizomycotina</taxon>
        <taxon>Dothideomycetes</taxon>
        <taxon>Dothideomycetidae</taxon>
        <taxon>Mycosphaerellales</taxon>
        <taxon>Teratosphaeriaceae</taxon>
        <taxon>Teratosphaeria</taxon>
    </lineage>
</organism>
<evidence type="ECO:0000256" key="1">
    <source>
        <dbReference type="SAM" id="MobiDB-lite"/>
    </source>
</evidence>
<dbReference type="Proteomes" id="UP000799436">
    <property type="component" value="Unassembled WGS sequence"/>
</dbReference>
<dbReference type="EMBL" id="ML995813">
    <property type="protein sequence ID" value="KAF2772812.1"/>
    <property type="molecule type" value="Genomic_DNA"/>
</dbReference>